<accession>A0A0F9U8W4</accession>
<keyword evidence="1" id="KW-1133">Transmembrane helix</keyword>
<dbReference type="EMBL" id="LAZR01001133">
    <property type="protein sequence ID" value="KKN50098.1"/>
    <property type="molecule type" value="Genomic_DNA"/>
</dbReference>
<organism evidence="2">
    <name type="scientific">marine sediment metagenome</name>
    <dbReference type="NCBI Taxonomy" id="412755"/>
    <lineage>
        <taxon>unclassified sequences</taxon>
        <taxon>metagenomes</taxon>
        <taxon>ecological metagenomes</taxon>
    </lineage>
</organism>
<name>A0A0F9U8W4_9ZZZZ</name>
<reference evidence="2" key="1">
    <citation type="journal article" date="2015" name="Nature">
        <title>Complex archaea that bridge the gap between prokaryotes and eukaryotes.</title>
        <authorList>
            <person name="Spang A."/>
            <person name="Saw J.H."/>
            <person name="Jorgensen S.L."/>
            <person name="Zaremba-Niedzwiedzka K."/>
            <person name="Martijn J."/>
            <person name="Lind A.E."/>
            <person name="van Eijk R."/>
            <person name="Schleper C."/>
            <person name="Guy L."/>
            <person name="Ettema T.J."/>
        </authorList>
    </citation>
    <scope>NUCLEOTIDE SEQUENCE</scope>
</reference>
<feature type="transmembrane region" description="Helical" evidence="1">
    <location>
        <begin position="20"/>
        <end position="40"/>
    </location>
</feature>
<evidence type="ECO:0000256" key="1">
    <source>
        <dbReference type="SAM" id="Phobius"/>
    </source>
</evidence>
<gene>
    <name evidence="2" type="ORF">LCGC14_0635960</name>
</gene>
<protein>
    <submittedName>
        <fullName evidence="2">Uncharacterized protein</fullName>
    </submittedName>
</protein>
<keyword evidence="1" id="KW-0812">Transmembrane</keyword>
<sequence length="43" mass="5255">MIIKLYKKISEWYHRQNNFVKVAIGFFAVYNAFWFGRFLGGFF</sequence>
<keyword evidence="1" id="KW-0472">Membrane</keyword>
<dbReference type="AlphaFoldDB" id="A0A0F9U8W4"/>
<comment type="caution">
    <text evidence="2">The sequence shown here is derived from an EMBL/GenBank/DDBJ whole genome shotgun (WGS) entry which is preliminary data.</text>
</comment>
<proteinExistence type="predicted"/>
<evidence type="ECO:0000313" key="2">
    <source>
        <dbReference type="EMBL" id="KKN50098.1"/>
    </source>
</evidence>